<evidence type="ECO:0000259" key="2">
    <source>
        <dbReference type="SMART" id="SM00355"/>
    </source>
</evidence>
<dbReference type="SMART" id="SM00355">
    <property type="entry name" value="ZnF_C2H2"/>
    <property type="match status" value="2"/>
</dbReference>
<evidence type="ECO:0000313" key="4">
    <source>
        <dbReference type="Proteomes" id="UP001165082"/>
    </source>
</evidence>
<comment type="caution">
    <text evidence="3">The sequence shown here is derived from an EMBL/GenBank/DDBJ whole genome shotgun (WGS) entry which is preliminary data.</text>
</comment>
<proteinExistence type="predicted"/>
<dbReference type="OrthoDB" id="654211at2759"/>
<feature type="domain" description="C2H2-type" evidence="2">
    <location>
        <begin position="147"/>
        <end position="172"/>
    </location>
</feature>
<dbReference type="EMBL" id="BRXZ01004341">
    <property type="protein sequence ID" value="GMH47019.1"/>
    <property type="molecule type" value="Genomic_DNA"/>
</dbReference>
<feature type="domain" description="C2H2-type" evidence="2">
    <location>
        <begin position="177"/>
        <end position="203"/>
    </location>
</feature>
<feature type="non-terminal residue" evidence="3">
    <location>
        <position position="210"/>
    </location>
</feature>
<evidence type="ECO:0000313" key="3">
    <source>
        <dbReference type="EMBL" id="GMH47019.1"/>
    </source>
</evidence>
<feature type="region of interest" description="Disordered" evidence="1">
    <location>
        <begin position="1"/>
        <end position="44"/>
    </location>
</feature>
<dbReference type="InterPro" id="IPR013087">
    <property type="entry name" value="Znf_C2H2_type"/>
</dbReference>
<sequence>SKLTSLTSLESSLESSLDAPLESSLDAPLESSLDAPLESSLEASLESSLDAPLQVLYLGQPSLLRERALTKYKSQVRGEDKSEYEAMVEADDMFVREEEEGLEDIGGVGLREGEEQLAEPHFSGLQTRAGCRADLKSHKATHGIGGFLCDIPGCTHRAGSRVNLESHKATNHDIGGFPCDIPGCTYRAGSRANLERHKNGKKHKEKYGSS</sequence>
<dbReference type="AlphaFoldDB" id="A0A9W6ZAG9"/>
<organism evidence="3 4">
    <name type="scientific">Triparma retinervis</name>
    <dbReference type="NCBI Taxonomy" id="2557542"/>
    <lineage>
        <taxon>Eukaryota</taxon>
        <taxon>Sar</taxon>
        <taxon>Stramenopiles</taxon>
        <taxon>Ochrophyta</taxon>
        <taxon>Bolidophyceae</taxon>
        <taxon>Parmales</taxon>
        <taxon>Triparmaceae</taxon>
        <taxon>Triparma</taxon>
    </lineage>
</organism>
<reference evidence="3" key="1">
    <citation type="submission" date="2022-07" db="EMBL/GenBank/DDBJ databases">
        <title>Genome analysis of Parmales, a sister group of diatoms, reveals the evolutionary specialization of diatoms from phago-mixotrophs to photoautotrophs.</title>
        <authorList>
            <person name="Ban H."/>
            <person name="Sato S."/>
            <person name="Yoshikawa S."/>
            <person name="Kazumasa Y."/>
            <person name="Nakamura Y."/>
            <person name="Ichinomiya M."/>
            <person name="Saitoh K."/>
            <person name="Sato N."/>
            <person name="Blanc-Mathieu R."/>
            <person name="Endo H."/>
            <person name="Kuwata A."/>
            <person name="Ogata H."/>
        </authorList>
    </citation>
    <scope>NUCLEOTIDE SEQUENCE</scope>
</reference>
<accession>A0A9W6ZAG9</accession>
<dbReference type="Proteomes" id="UP001165082">
    <property type="component" value="Unassembled WGS sequence"/>
</dbReference>
<gene>
    <name evidence="3" type="ORF">TrRE_jg12205</name>
</gene>
<keyword evidence="4" id="KW-1185">Reference proteome</keyword>
<evidence type="ECO:0000256" key="1">
    <source>
        <dbReference type="SAM" id="MobiDB-lite"/>
    </source>
</evidence>
<protein>
    <recommendedName>
        <fullName evidence="2">C2H2-type domain-containing protein</fullName>
    </recommendedName>
</protein>
<name>A0A9W6ZAG9_9STRA</name>